<sequence>MDLPLSTVYSLFYSRDVDIDSSYPQCDNISTLNQSNLCECSSLCKKTENALKFLHGMINTNILDNNSKWCEYLSYFINDNIKNSKFCNDPEELYTELDNLKIYYSPLNNNCTIQKFTIDKEDFINKKKLYILGEILHWIEVKYEYISEAQKNLYNKFFGECVNIYKDIVYADNCEKKEEYETELNNLIDNFNNTKKFLSTKDVSITYEDLKFPNASPCQKELNGMQEEDVPDRGAARGVNEEEGYTGSEGDAQEGALAKPSLLQVSGTRDGIQGPVVSMSDSDPGLRKEYSDDNMSSPVGTIIGTSLGFVVPLITIYKFTPLGSWINTKVLGRNKILKNMERNNQHLLLNSTENGEINLGDTMYHIKYNS</sequence>
<protein>
    <submittedName>
        <fullName evidence="2">VIR protein</fullName>
    </submittedName>
</protein>
<name>A0A1G4E2J1_PLAVI</name>
<reference evidence="2 3" key="1">
    <citation type="submission" date="2016-07" db="EMBL/GenBank/DDBJ databases">
        <authorList>
            <consortium name="Pathogen Informatics"/>
        </authorList>
    </citation>
    <scope>NUCLEOTIDE SEQUENCE [LARGE SCALE GENOMIC DNA]</scope>
</reference>
<dbReference type="AlphaFoldDB" id="A0A1G4E2J1"/>
<dbReference type="InterPro" id="IPR008780">
    <property type="entry name" value="Plasmodium_Vir"/>
</dbReference>
<gene>
    <name evidence="2" type="ORF">PVT01_000040900</name>
</gene>
<dbReference type="EMBL" id="FLYH01000073">
    <property type="protein sequence ID" value="SCA59751.1"/>
    <property type="molecule type" value="Genomic_DNA"/>
</dbReference>
<dbReference type="Pfam" id="PF05795">
    <property type="entry name" value="Plasmodium_Vir"/>
    <property type="match status" value="1"/>
</dbReference>
<dbReference type="VEuPathDB" id="PlasmoDB:PVP01_0004750"/>
<accession>A0A1G4E2J1</accession>
<feature type="region of interest" description="Disordered" evidence="1">
    <location>
        <begin position="267"/>
        <end position="297"/>
    </location>
</feature>
<organism evidence="2 3">
    <name type="scientific">Plasmodium vivax</name>
    <name type="common">malaria parasite P. vivax</name>
    <dbReference type="NCBI Taxonomy" id="5855"/>
    <lineage>
        <taxon>Eukaryota</taxon>
        <taxon>Sar</taxon>
        <taxon>Alveolata</taxon>
        <taxon>Apicomplexa</taxon>
        <taxon>Aconoidasida</taxon>
        <taxon>Haemosporida</taxon>
        <taxon>Plasmodiidae</taxon>
        <taxon>Plasmodium</taxon>
        <taxon>Plasmodium (Plasmodium)</taxon>
    </lineage>
</organism>
<dbReference type="VEuPathDB" id="PlasmoDB:PVPAM_110064900"/>
<feature type="region of interest" description="Disordered" evidence="1">
    <location>
        <begin position="218"/>
        <end position="253"/>
    </location>
</feature>
<dbReference type="Proteomes" id="UP000196402">
    <property type="component" value="Unassembled WGS sequence"/>
</dbReference>
<evidence type="ECO:0000313" key="3">
    <source>
        <dbReference type="Proteomes" id="UP000196402"/>
    </source>
</evidence>
<dbReference type="VEuPathDB" id="PlasmoDB:PVX_093725"/>
<proteinExistence type="predicted"/>
<evidence type="ECO:0000256" key="1">
    <source>
        <dbReference type="SAM" id="MobiDB-lite"/>
    </source>
</evidence>
<evidence type="ECO:0000313" key="2">
    <source>
        <dbReference type="EMBL" id="SCA59751.1"/>
    </source>
</evidence>
<dbReference type="VEuPathDB" id="PlasmoDB:PVW1_070046200"/>